<comment type="caution">
    <text evidence="3">The sequence shown here is derived from an EMBL/GenBank/DDBJ whole genome shotgun (WGS) entry which is preliminary data.</text>
</comment>
<dbReference type="RefSeq" id="WP_071065165.1">
    <property type="nucleotide sequence ID" value="NZ_MAXA01000227.1"/>
</dbReference>
<dbReference type="Pfam" id="PF25000">
    <property type="entry name" value="DUF7779"/>
    <property type="match status" value="1"/>
</dbReference>
<dbReference type="EMBL" id="MAXA01000227">
    <property type="protein sequence ID" value="OHV26406.1"/>
    <property type="molecule type" value="Genomic_DNA"/>
</dbReference>
<proteinExistence type="predicted"/>
<dbReference type="InterPro" id="IPR011990">
    <property type="entry name" value="TPR-like_helical_dom_sf"/>
</dbReference>
<name>A0A1S1PYK4_9ACTN</name>
<dbReference type="Pfam" id="PF13424">
    <property type="entry name" value="TPR_12"/>
    <property type="match status" value="2"/>
</dbReference>
<dbReference type="Proteomes" id="UP000179769">
    <property type="component" value="Unassembled WGS sequence"/>
</dbReference>
<dbReference type="InterPro" id="IPR027417">
    <property type="entry name" value="P-loop_NTPase"/>
</dbReference>
<evidence type="ECO:0000313" key="4">
    <source>
        <dbReference type="Proteomes" id="UP000179769"/>
    </source>
</evidence>
<dbReference type="Pfam" id="PF13374">
    <property type="entry name" value="TPR_10"/>
    <property type="match status" value="2"/>
</dbReference>
<organism evidence="3 4">
    <name type="scientific">Parafrankia soli</name>
    <dbReference type="NCBI Taxonomy" id="2599596"/>
    <lineage>
        <taxon>Bacteria</taxon>
        <taxon>Bacillati</taxon>
        <taxon>Actinomycetota</taxon>
        <taxon>Actinomycetes</taxon>
        <taxon>Frankiales</taxon>
        <taxon>Frankiaceae</taxon>
        <taxon>Parafrankia</taxon>
    </lineage>
</organism>
<sequence>MTSTTETSTAKQQQARQHPVVFGNVPQRNPYFTGRNGLLRELHTRLGHGTTAVLPEALHGMGGVGKSQLAVEYVYRHQADYDIVWWIPAEHSTQIGKALAELAQRLGLAVGGEANTAVPAVREALRIGVPYDNWLLVFDNAEDPRVVREYFPQGGNGKILVTSRNAQWSSIARPLEVDVFSREESVELLQKRDTDLTDHDAGRLARALGDLPLAVEQAATWRAETGMSADEYLTLFQEKRDELLGTSPPMDYELPVQAAWNLSLDRLADRNPAALRLLQVCSFFAPEPIPRQVFRRGRNIMIMPELDAALRDPFKLNMAIREITRYALARVDHRTNSIQMHRLVQTVLRGRMTPDERETMRHGAHLLLAANDPDEPSNPENWEQYSELYPHVIASEAIGSRDPFVRDLLVHEVEYLFRWGDHEGSLTLAQQTYDAWTGNPDLGEEDPHSITMAGWVGWVSYITGRFADAARVNKRLLELCEQVHGDNHTETLEALGNVGADRIVAGDFEDSLRFARERHRRALRAYGPGDAVTLDAAHNVGLGLRLLGRFQEAKELDQETWERRVQLVGEDNIESLRTYSGLLVDERELGDYQGVRIRLEDMVERVRRLVKNIEDHHELLRVSGLLAIARRKSGDHDSALELSRDVERRSLRRYGKDTPRTIGAALALSIDLRHAGELAEARELCEATRRRFDRAFGATHPHTLAATVDLGVISRLAGDLETASELSRTGLDGLRSRLGEDHAHTMIAATNLASDRYALGEFQTAHDMDVATLERSRRILGENHPSTLACASNLALDLRALGEDGPAENLLADTVVQLDRALGKGHPATRAAASFVRADCDIDPFV</sequence>
<dbReference type="AlphaFoldDB" id="A0A1S1PYK4"/>
<keyword evidence="4" id="KW-1185">Reference proteome</keyword>
<dbReference type="InterPro" id="IPR056681">
    <property type="entry name" value="DUF7779"/>
</dbReference>
<evidence type="ECO:0000313" key="3">
    <source>
        <dbReference type="EMBL" id="OHV26406.1"/>
    </source>
</evidence>
<evidence type="ECO:0000259" key="1">
    <source>
        <dbReference type="Pfam" id="PF00931"/>
    </source>
</evidence>
<dbReference type="SUPFAM" id="SSF48452">
    <property type="entry name" value="TPR-like"/>
    <property type="match status" value="3"/>
</dbReference>
<dbReference type="GO" id="GO:0043531">
    <property type="term" value="F:ADP binding"/>
    <property type="evidence" value="ECO:0007669"/>
    <property type="project" value="InterPro"/>
</dbReference>
<dbReference type="SUPFAM" id="SSF52540">
    <property type="entry name" value="P-loop containing nucleoside triphosphate hydrolases"/>
    <property type="match status" value="1"/>
</dbReference>
<dbReference type="PANTHER" id="PTHR46082:SF6">
    <property type="entry name" value="AAA+ ATPASE DOMAIN-CONTAINING PROTEIN-RELATED"/>
    <property type="match status" value="1"/>
</dbReference>
<dbReference type="InterPro" id="IPR053137">
    <property type="entry name" value="NLR-like"/>
</dbReference>
<gene>
    <name evidence="3" type="ORF">BBK14_21520</name>
</gene>
<reference evidence="4" key="1">
    <citation type="submission" date="2016-07" db="EMBL/GenBank/DDBJ databases">
        <title>Frankia sp. NRRL B-16219 Genome sequencing.</title>
        <authorList>
            <person name="Ghodhbane-Gtari F."/>
            <person name="Swanson E."/>
            <person name="Gueddou A."/>
            <person name="Louati M."/>
            <person name="Nouioui I."/>
            <person name="Hezbri K."/>
            <person name="Abebe-Akele F."/>
            <person name="Simpson S."/>
            <person name="Morris K."/>
            <person name="Thomas K."/>
            <person name="Gtari M."/>
            <person name="Tisa L.S."/>
        </authorList>
    </citation>
    <scope>NUCLEOTIDE SEQUENCE [LARGE SCALE GENOMIC DNA]</scope>
    <source>
        <strain evidence="4">NRRL B-16219</strain>
    </source>
</reference>
<protein>
    <submittedName>
        <fullName evidence="3">Uncharacterized protein</fullName>
    </submittedName>
</protein>
<feature type="domain" description="DUF7779" evidence="2">
    <location>
        <begin position="268"/>
        <end position="356"/>
    </location>
</feature>
<feature type="domain" description="NB-ARC" evidence="1">
    <location>
        <begin position="57"/>
        <end position="192"/>
    </location>
</feature>
<evidence type="ECO:0000259" key="2">
    <source>
        <dbReference type="Pfam" id="PF25000"/>
    </source>
</evidence>
<dbReference type="Gene3D" id="1.25.40.10">
    <property type="entry name" value="Tetratricopeptide repeat domain"/>
    <property type="match status" value="3"/>
</dbReference>
<accession>A0A1S1PYK4</accession>
<dbReference type="Gene3D" id="3.40.50.300">
    <property type="entry name" value="P-loop containing nucleotide triphosphate hydrolases"/>
    <property type="match status" value="1"/>
</dbReference>
<dbReference type="Pfam" id="PF00931">
    <property type="entry name" value="NB-ARC"/>
    <property type="match status" value="1"/>
</dbReference>
<dbReference type="NCBIfam" id="NF040586">
    <property type="entry name" value="FxSxx_TPR"/>
    <property type="match status" value="1"/>
</dbReference>
<dbReference type="PANTHER" id="PTHR46082">
    <property type="entry name" value="ATP/GTP-BINDING PROTEIN-RELATED"/>
    <property type="match status" value="1"/>
</dbReference>
<dbReference type="InterPro" id="IPR002182">
    <property type="entry name" value="NB-ARC"/>
</dbReference>